<reference evidence="1 2" key="1">
    <citation type="submission" date="2019-09" db="EMBL/GenBank/DDBJ databases">
        <authorList>
            <person name="Ou C."/>
        </authorList>
    </citation>
    <scope>NUCLEOTIDE SEQUENCE [LARGE SCALE GENOMIC DNA]</scope>
    <source>
        <strain evidence="1">S2</strain>
        <tissue evidence="1">Leaf</tissue>
    </source>
</reference>
<dbReference type="EMBL" id="SMOL01000372">
    <property type="protein sequence ID" value="KAB2619852.1"/>
    <property type="molecule type" value="Genomic_DNA"/>
</dbReference>
<comment type="caution">
    <text evidence="1">The sequence shown here is derived from an EMBL/GenBank/DDBJ whole genome shotgun (WGS) entry which is preliminary data.</text>
</comment>
<gene>
    <name evidence="1" type="ORF">D8674_037418</name>
</gene>
<dbReference type="Proteomes" id="UP000327157">
    <property type="component" value="Unassembled WGS sequence"/>
</dbReference>
<protein>
    <submittedName>
        <fullName evidence="1">UDP-glucuronic acid decarboxylase 1-like</fullName>
    </submittedName>
</protein>
<organism evidence="1 2">
    <name type="scientific">Pyrus ussuriensis x Pyrus communis</name>
    <dbReference type="NCBI Taxonomy" id="2448454"/>
    <lineage>
        <taxon>Eukaryota</taxon>
        <taxon>Viridiplantae</taxon>
        <taxon>Streptophyta</taxon>
        <taxon>Embryophyta</taxon>
        <taxon>Tracheophyta</taxon>
        <taxon>Spermatophyta</taxon>
        <taxon>Magnoliopsida</taxon>
        <taxon>eudicotyledons</taxon>
        <taxon>Gunneridae</taxon>
        <taxon>Pentapetalae</taxon>
        <taxon>rosids</taxon>
        <taxon>fabids</taxon>
        <taxon>Rosales</taxon>
        <taxon>Rosaceae</taxon>
        <taxon>Amygdaloideae</taxon>
        <taxon>Maleae</taxon>
        <taxon>Pyrus</taxon>
    </lineage>
</organism>
<dbReference type="AlphaFoldDB" id="A0A5N5H189"/>
<proteinExistence type="predicted"/>
<name>A0A5N5H189_9ROSA</name>
<accession>A0A5N5H189</accession>
<evidence type="ECO:0000313" key="1">
    <source>
        <dbReference type="EMBL" id="KAB2619852.1"/>
    </source>
</evidence>
<keyword evidence="2" id="KW-1185">Reference proteome</keyword>
<evidence type="ECO:0000313" key="2">
    <source>
        <dbReference type="Proteomes" id="UP000327157"/>
    </source>
</evidence>
<sequence>MNPASLVMTIRNLYWSSATGTRPTLAWVGLETRSWAVEKVMEMELAAELGSEGSMKRRIHQLPLQGTAP</sequence>
<reference evidence="1 2" key="2">
    <citation type="submission" date="2019-11" db="EMBL/GenBank/DDBJ databases">
        <title>A de novo genome assembly of a pear dwarfing rootstock.</title>
        <authorList>
            <person name="Wang F."/>
            <person name="Wang J."/>
            <person name="Li S."/>
            <person name="Zhang Y."/>
            <person name="Fang M."/>
            <person name="Ma L."/>
            <person name="Zhao Y."/>
            <person name="Jiang S."/>
        </authorList>
    </citation>
    <scope>NUCLEOTIDE SEQUENCE [LARGE SCALE GENOMIC DNA]</scope>
    <source>
        <strain evidence="1">S2</strain>
        <tissue evidence="1">Leaf</tissue>
    </source>
</reference>